<evidence type="ECO:0000259" key="2">
    <source>
        <dbReference type="PROSITE" id="PS50404"/>
    </source>
</evidence>
<dbReference type="SUPFAM" id="SSF52833">
    <property type="entry name" value="Thioredoxin-like"/>
    <property type="match status" value="1"/>
</dbReference>
<dbReference type="PANTHER" id="PTHR44051:SF14">
    <property type="entry name" value="GLUTATHIONE S-TRANSFERASE II"/>
    <property type="match status" value="1"/>
</dbReference>
<accession>A0A9W4I8M0</accession>
<dbReference type="Gene3D" id="1.20.1050.130">
    <property type="match status" value="1"/>
</dbReference>
<dbReference type="SFLD" id="SFLDS00019">
    <property type="entry name" value="Glutathione_Transferase_(cytos"/>
    <property type="match status" value="1"/>
</dbReference>
<dbReference type="InterPro" id="IPR036282">
    <property type="entry name" value="Glutathione-S-Trfase_C_sf"/>
</dbReference>
<evidence type="ECO:0000256" key="1">
    <source>
        <dbReference type="ARBA" id="ARBA00007409"/>
    </source>
</evidence>
<organism evidence="3 4">
    <name type="scientific">Penicillium salamii</name>
    <dbReference type="NCBI Taxonomy" id="1612424"/>
    <lineage>
        <taxon>Eukaryota</taxon>
        <taxon>Fungi</taxon>
        <taxon>Dikarya</taxon>
        <taxon>Ascomycota</taxon>
        <taxon>Pezizomycotina</taxon>
        <taxon>Eurotiomycetes</taxon>
        <taxon>Eurotiomycetidae</taxon>
        <taxon>Eurotiales</taxon>
        <taxon>Aspergillaceae</taxon>
        <taxon>Penicillium</taxon>
    </lineage>
</organism>
<evidence type="ECO:0000313" key="3">
    <source>
        <dbReference type="EMBL" id="CAG8241309.1"/>
    </source>
</evidence>
<protein>
    <recommendedName>
        <fullName evidence="2">GST N-terminal domain-containing protein</fullName>
    </recommendedName>
</protein>
<dbReference type="InterPro" id="IPR040079">
    <property type="entry name" value="Glutathione_S-Trfase"/>
</dbReference>
<dbReference type="Pfam" id="PF02798">
    <property type="entry name" value="GST_N"/>
    <property type="match status" value="1"/>
</dbReference>
<dbReference type="AlphaFoldDB" id="A0A9W4I8M0"/>
<dbReference type="PROSITE" id="PS50404">
    <property type="entry name" value="GST_NTER"/>
    <property type="match status" value="1"/>
</dbReference>
<dbReference type="SUPFAM" id="SSF47616">
    <property type="entry name" value="GST C-terminal domain-like"/>
    <property type="match status" value="1"/>
</dbReference>
<gene>
    <name evidence="3" type="ORF">PSALAMII_LOCUS553</name>
</gene>
<reference evidence="3" key="1">
    <citation type="submission" date="2021-07" db="EMBL/GenBank/DDBJ databases">
        <authorList>
            <person name="Branca A.L. A."/>
        </authorList>
    </citation>
    <scope>NUCLEOTIDE SEQUENCE</scope>
</reference>
<dbReference type="SFLD" id="SFLDG00358">
    <property type="entry name" value="Main_(cytGST)"/>
    <property type="match status" value="1"/>
</dbReference>
<dbReference type="EMBL" id="CAJVPA010000022">
    <property type="protein sequence ID" value="CAG8241309.1"/>
    <property type="molecule type" value="Genomic_DNA"/>
</dbReference>
<comment type="similarity">
    <text evidence="1">Belongs to the GST superfamily.</text>
</comment>
<evidence type="ECO:0000313" key="4">
    <source>
        <dbReference type="Proteomes" id="UP001152646"/>
    </source>
</evidence>
<dbReference type="OrthoDB" id="422574at2759"/>
<comment type="caution">
    <text evidence="3">The sequence shown here is derived from an EMBL/GenBank/DDBJ whole genome shotgun (WGS) entry which is preliminary data.</text>
</comment>
<feature type="domain" description="GST N-terminal" evidence="2">
    <location>
        <begin position="6"/>
        <end position="92"/>
    </location>
</feature>
<dbReference type="InterPro" id="IPR004045">
    <property type="entry name" value="Glutathione_S-Trfase_N"/>
</dbReference>
<name>A0A9W4I8M0_9EURO</name>
<sequence length="238" mass="27010">MAGHIKPLILHAHSSGPNPVKVAMALEALHVPYEVKQWDFGDNPTNGVKGATFLKINENGRVPAIEDPNTGVTAWESGACMNYIRRVYDKGNTIGPSGDSAQDLVDFEKWEYFLLSTLGPMMGQTNWFKYVTEVWKVLNSADEYLSRHFNAQKNENALERYTAQAYRCYDVLEGQLKKSGGESIIPGRITAVDYHFEPWVRSYSFAGLSLDKYPLIFKWLGLMNTREEVKEAYFRIRG</sequence>
<dbReference type="InterPro" id="IPR036249">
    <property type="entry name" value="Thioredoxin-like_sf"/>
</dbReference>
<dbReference type="Proteomes" id="UP001152646">
    <property type="component" value="Unassembled WGS sequence"/>
</dbReference>
<dbReference type="PANTHER" id="PTHR44051">
    <property type="entry name" value="GLUTATHIONE S-TRANSFERASE-RELATED"/>
    <property type="match status" value="1"/>
</dbReference>
<proteinExistence type="inferred from homology"/>